<dbReference type="RefSeq" id="WP_326753921.1">
    <property type="nucleotide sequence ID" value="NZ_CP109134.1"/>
</dbReference>
<feature type="compositionally biased region" description="Polar residues" evidence="1">
    <location>
        <begin position="293"/>
        <end position="306"/>
    </location>
</feature>
<gene>
    <name evidence="2" type="ORF">OIE73_20830</name>
</gene>
<reference evidence="2 3" key="1">
    <citation type="submission" date="2022-10" db="EMBL/GenBank/DDBJ databases">
        <title>The complete genomes of actinobacterial strains from the NBC collection.</title>
        <authorList>
            <person name="Joergensen T.S."/>
            <person name="Alvarez Arevalo M."/>
            <person name="Sterndorff E.B."/>
            <person name="Faurdal D."/>
            <person name="Vuksanovic O."/>
            <person name="Mourched A.-S."/>
            <person name="Charusanti P."/>
            <person name="Shaw S."/>
            <person name="Blin K."/>
            <person name="Weber T."/>
        </authorList>
    </citation>
    <scope>NUCLEOTIDE SEQUENCE [LARGE SCALE GENOMIC DNA]</scope>
    <source>
        <strain evidence="2 3">NBC 01753</strain>
    </source>
</reference>
<feature type="region of interest" description="Disordered" evidence="1">
    <location>
        <begin position="1"/>
        <end position="164"/>
    </location>
</feature>
<feature type="compositionally biased region" description="Basic and acidic residues" evidence="1">
    <location>
        <begin position="247"/>
        <end position="257"/>
    </location>
</feature>
<dbReference type="GeneID" id="91545067"/>
<feature type="compositionally biased region" description="Basic and acidic residues" evidence="1">
    <location>
        <begin position="10"/>
        <end position="36"/>
    </location>
</feature>
<feature type="compositionally biased region" description="Low complexity" evidence="1">
    <location>
        <begin position="233"/>
        <end position="245"/>
    </location>
</feature>
<keyword evidence="3" id="KW-1185">Reference proteome</keyword>
<feature type="compositionally biased region" description="Basic and acidic residues" evidence="1">
    <location>
        <begin position="139"/>
        <end position="164"/>
    </location>
</feature>
<feature type="compositionally biased region" description="Low complexity" evidence="1">
    <location>
        <begin position="454"/>
        <end position="473"/>
    </location>
</feature>
<feature type="compositionally biased region" description="Basic and acidic residues" evidence="1">
    <location>
        <begin position="49"/>
        <end position="61"/>
    </location>
</feature>
<feature type="compositionally biased region" description="Polar residues" evidence="1">
    <location>
        <begin position="357"/>
        <end position="366"/>
    </location>
</feature>
<feature type="region of interest" description="Disordered" evidence="1">
    <location>
        <begin position="204"/>
        <end position="486"/>
    </location>
</feature>
<feature type="compositionally biased region" description="Basic and acidic residues" evidence="1">
    <location>
        <begin position="204"/>
        <end position="216"/>
    </location>
</feature>
<organism evidence="2 3">
    <name type="scientific">Streptomyces hirsutus</name>
    <dbReference type="NCBI Taxonomy" id="35620"/>
    <lineage>
        <taxon>Bacteria</taxon>
        <taxon>Bacillati</taxon>
        <taxon>Actinomycetota</taxon>
        <taxon>Actinomycetes</taxon>
        <taxon>Kitasatosporales</taxon>
        <taxon>Streptomycetaceae</taxon>
        <taxon>Streptomyces</taxon>
    </lineage>
</organism>
<sequence length="486" mass="52349">MADSQPVPREPNRLTKRRSPDDLARELLRTEWDLSRGNRGQEQPQGPDVGERLWRALRDTWRSLTGRSRRGYEQIGAGFDGGGHGEAPYGQGGYGQGQGGTGPYGGGPEGDRFGRGGKGPAPEQGQGQEQGQRMSGPGREPRELTRLKSEISNRLRTSHTEHEAFEDALMKLVTSGKWKDRFRKSPESMPLVAEYVANAHTRKALRESAQEADRRNARSSSFTERFVRPPRQSAASTDAPADGAARTTEHQLTEQRRPSPPAESRIEGVDGNQTLDGQGFLSVEQQRVDRVTAPSSESWDSGVSPTRNPPAESQERDLLASSPPDSLAAWAAMTPDPVLSEQRQGEARPDSRLAQVDSRSYDSQAFTAAPPEQSERYPDSAHTDAVAPTGPGTPAPPTSPPSPAQSRNPFLNPSRNPFESPAPVSSVSPVSPVSPETPWALLGPEGLKSTAETRGPVGPSTPRSSTPTRPVVPTHTQALGGGGRSR</sequence>
<feature type="compositionally biased region" description="Gly residues" evidence="1">
    <location>
        <begin position="78"/>
        <end position="108"/>
    </location>
</feature>
<evidence type="ECO:0000313" key="2">
    <source>
        <dbReference type="EMBL" id="WSD07939.1"/>
    </source>
</evidence>
<feature type="compositionally biased region" description="Polar residues" evidence="1">
    <location>
        <begin position="405"/>
        <end position="417"/>
    </location>
</feature>
<name>A0ABZ1GS49_9ACTN</name>
<feature type="compositionally biased region" description="Basic and acidic residues" evidence="1">
    <location>
        <begin position="373"/>
        <end position="382"/>
    </location>
</feature>
<feature type="compositionally biased region" description="Pro residues" evidence="1">
    <location>
        <begin position="391"/>
        <end position="403"/>
    </location>
</feature>
<dbReference type="EMBL" id="CP109134">
    <property type="protein sequence ID" value="WSD07939.1"/>
    <property type="molecule type" value="Genomic_DNA"/>
</dbReference>
<proteinExistence type="predicted"/>
<dbReference type="Proteomes" id="UP001335325">
    <property type="component" value="Chromosome"/>
</dbReference>
<evidence type="ECO:0000256" key="1">
    <source>
        <dbReference type="SAM" id="MobiDB-lite"/>
    </source>
</evidence>
<accession>A0ABZ1GS49</accession>
<feature type="compositionally biased region" description="Low complexity" evidence="1">
    <location>
        <begin position="120"/>
        <end position="132"/>
    </location>
</feature>
<feature type="compositionally biased region" description="Low complexity" evidence="1">
    <location>
        <begin position="421"/>
        <end position="434"/>
    </location>
</feature>
<evidence type="ECO:0000313" key="3">
    <source>
        <dbReference type="Proteomes" id="UP001335325"/>
    </source>
</evidence>
<protein>
    <submittedName>
        <fullName evidence="2">Uncharacterized protein</fullName>
    </submittedName>
</protein>